<dbReference type="Proteomes" id="UP000030640">
    <property type="component" value="Unassembled WGS sequence"/>
</dbReference>
<accession>W7A569</accession>
<name>W7A569_9APIC</name>
<reference evidence="1 2" key="1">
    <citation type="submission" date="2013-02" db="EMBL/GenBank/DDBJ databases">
        <title>The Genome Sequence of Plasmodium inui San Antonio 1.</title>
        <authorList>
            <consortium name="The Broad Institute Genome Sequencing Platform"/>
            <consortium name="The Broad Institute Genome Sequencing Center for Infectious Disease"/>
            <person name="Neafsey D."/>
            <person name="Cheeseman I."/>
            <person name="Volkman S."/>
            <person name="Adams J."/>
            <person name="Walker B."/>
            <person name="Young S.K."/>
            <person name="Zeng Q."/>
            <person name="Gargeya S."/>
            <person name="Fitzgerald M."/>
            <person name="Haas B."/>
            <person name="Abouelleil A."/>
            <person name="Alvarado L."/>
            <person name="Arachchi H.M."/>
            <person name="Berlin A.M."/>
            <person name="Chapman S.B."/>
            <person name="Dewar J."/>
            <person name="Goldberg J."/>
            <person name="Griggs A."/>
            <person name="Gujja S."/>
            <person name="Hansen M."/>
            <person name="Howarth C."/>
            <person name="Imamovic A."/>
            <person name="Larimer J."/>
            <person name="McCowan C."/>
            <person name="Murphy C."/>
            <person name="Neiman D."/>
            <person name="Pearson M."/>
            <person name="Priest M."/>
            <person name="Roberts A."/>
            <person name="Saif S."/>
            <person name="Shea T."/>
            <person name="Sisk P."/>
            <person name="Sykes S."/>
            <person name="Wortman J."/>
            <person name="Nusbaum C."/>
            <person name="Birren B."/>
        </authorList>
    </citation>
    <scope>NUCLEOTIDE SEQUENCE [LARGE SCALE GENOMIC DNA]</scope>
    <source>
        <strain evidence="1 2">San Antonio 1</strain>
    </source>
</reference>
<dbReference type="EMBL" id="KI965520">
    <property type="protein sequence ID" value="EUD64249.1"/>
    <property type="molecule type" value="Genomic_DNA"/>
</dbReference>
<feature type="non-terminal residue" evidence="1">
    <location>
        <position position="52"/>
    </location>
</feature>
<keyword evidence="2" id="KW-1185">Reference proteome</keyword>
<dbReference type="VEuPathDB" id="PlasmoDB:C922_05364"/>
<organism evidence="1 2">
    <name type="scientific">Plasmodium inui San Antonio 1</name>
    <dbReference type="NCBI Taxonomy" id="1237626"/>
    <lineage>
        <taxon>Eukaryota</taxon>
        <taxon>Sar</taxon>
        <taxon>Alveolata</taxon>
        <taxon>Apicomplexa</taxon>
        <taxon>Aconoidasida</taxon>
        <taxon>Haemosporida</taxon>
        <taxon>Plasmodiidae</taxon>
        <taxon>Plasmodium</taxon>
        <taxon>Plasmodium (Plasmodium)</taxon>
    </lineage>
</organism>
<dbReference type="RefSeq" id="XP_008819157.1">
    <property type="nucleotide sequence ID" value="XM_008820935.1"/>
</dbReference>
<gene>
    <name evidence="1" type="ORF">C922_05364</name>
</gene>
<dbReference type="GeneID" id="20040638"/>
<dbReference type="AlphaFoldDB" id="W7A569"/>
<protein>
    <submittedName>
        <fullName evidence="1">Uncharacterized protein</fullName>
    </submittedName>
</protein>
<proteinExistence type="predicted"/>
<sequence length="52" mass="6034">MKSRQDESPPDFKILPGQTALEDETNLIPLYTERAIYTPKYNKGINRLKNPK</sequence>
<evidence type="ECO:0000313" key="2">
    <source>
        <dbReference type="Proteomes" id="UP000030640"/>
    </source>
</evidence>
<evidence type="ECO:0000313" key="1">
    <source>
        <dbReference type="EMBL" id="EUD64249.1"/>
    </source>
</evidence>